<dbReference type="InterPro" id="IPR011051">
    <property type="entry name" value="RmlC_Cupin_sf"/>
</dbReference>
<dbReference type="InterPro" id="IPR039935">
    <property type="entry name" value="YML079W-like"/>
</dbReference>
<dbReference type="InterPro" id="IPR014710">
    <property type="entry name" value="RmlC-like_jellyroll"/>
</dbReference>
<protein>
    <recommendedName>
        <fullName evidence="1">DUF985 domain-containing protein</fullName>
    </recommendedName>
</protein>
<gene>
    <name evidence="2" type="ORF">LTR84_008255</name>
</gene>
<name>A0AAV9MXN2_9EURO</name>
<organism evidence="2 3">
    <name type="scientific">Exophiala bonariae</name>
    <dbReference type="NCBI Taxonomy" id="1690606"/>
    <lineage>
        <taxon>Eukaryota</taxon>
        <taxon>Fungi</taxon>
        <taxon>Dikarya</taxon>
        <taxon>Ascomycota</taxon>
        <taxon>Pezizomycotina</taxon>
        <taxon>Eurotiomycetes</taxon>
        <taxon>Chaetothyriomycetidae</taxon>
        <taxon>Chaetothyriales</taxon>
        <taxon>Herpotrichiellaceae</taxon>
        <taxon>Exophiala</taxon>
    </lineage>
</organism>
<feature type="domain" description="DUF985" evidence="1">
    <location>
        <begin position="29"/>
        <end position="191"/>
    </location>
</feature>
<evidence type="ECO:0000259" key="1">
    <source>
        <dbReference type="Pfam" id="PF06172"/>
    </source>
</evidence>
<keyword evidence="3" id="KW-1185">Reference proteome</keyword>
<comment type="caution">
    <text evidence="2">The sequence shown here is derived from an EMBL/GenBank/DDBJ whole genome shotgun (WGS) entry which is preliminary data.</text>
</comment>
<dbReference type="EMBL" id="JAVRRD010000030">
    <property type="protein sequence ID" value="KAK5046452.1"/>
    <property type="molecule type" value="Genomic_DNA"/>
</dbReference>
<dbReference type="GeneID" id="89976419"/>
<dbReference type="Pfam" id="PF06172">
    <property type="entry name" value="Cupin_5"/>
    <property type="match status" value="1"/>
</dbReference>
<dbReference type="SUPFAM" id="SSF51182">
    <property type="entry name" value="RmlC-like cupins"/>
    <property type="match status" value="1"/>
</dbReference>
<dbReference type="RefSeq" id="XP_064702043.1">
    <property type="nucleotide sequence ID" value="XM_064851802.1"/>
</dbReference>
<dbReference type="CDD" id="cd06121">
    <property type="entry name" value="cupin_YML079wp"/>
    <property type="match status" value="1"/>
</dbReference>
<dbReference type="Proteomes" id="UP001358417">
    <property type="component" value="Unassembled WGS sequence"/>
</dbReference>
<reference evidence="2 3" key="1">
    <citation type="submission" date="2023-08" db="EMBL/GenBank/DDBJ databases">
        <title>Black Yeasts Isolated from many extreme environments.</title>
        <authorList>
            <person name="Coleine C."/>
            <person name="Stajich J.E."/>
            <person name="Selbmann L."/>
        </authorList>
    </citation>
    <scope>NUCLEOTIDE SEQUENCE [LARGE SCALE GENOMIC DNA]</scope>
    <source>
        <strain evidence="2 3">CCFEE 5792</strain>
    </source>
</reference>
<dbReference type="PANTHER" id="PTHR33387">
    <property type="entry name" value="RMLC-LIKE JELLY ROLL FOLD PROTEIN"/>
    <property type="match status" value="1"/>
</dbReference>
<evidence type="ECO:0000313" key="2">
    <source>
        <dbReference type="EMBL" id="KAK5046452.1"/>
    </source>
</evidence>
<evidence type="ECO:0000313" key="3">
    <source>
        <dbReference type="Proteomes" id="UP001358417"/>
    </source>
</evidence>
<dbReference type="InterPro" id="IPR009327">
    <property type="entry name" value="Cupin_DUF985"/>
</dbReference>
<sequence>MSCIKFDSSYARGLVASPPSSETERIQWIIDILKLQSHIEGGYFCETHRDQRVVPNPFKDLPLLSNATDKVDTTETRMASTSIHYLVTPKSPIGHFHRNRGLTVHNLHKGRGIYVILHVDRPRDAKGRVHVDTFMVGQDIFNGEDLQWVITGGKFKATFLIPDEDDGPESVDGLLISETVIPGFEYADHDFLRAEEFVDYLDQEQQEELKWLLKPEEQARLEDARRAQAAGK</sequence>
<proteinExistence type="predicted"/>
<dbReference type="AlphaFoldDB" id="A0AAV9MXN2"/>
<dbReference type="Gene3D" id="2.60.120.10">
    <property type="entry name" value="Jelly Rolls"/>
    <property type="match status" value="1"/>
</dbReference>
<accession>A0AAV9MXN2</accession>
<dbReference type="PANTHER" id="PTHR33387:SF3">
    <property type="entry name" value="DUF985 DOMAIN-CONTAINING PROTEIN"/>
    <property type="match status" value="1"/>
</dbReference>